<evidence type="ECO:0000256" key="4">
    <source>
        <dbReference type="ARBA" id="ARBA00023216"/>
    </source>
</evidence>
<dbReference type="PROSITE" id="PS51897">
    <property type="entry name" value="ANNEXIN_2"/>
    <property type="match status" value="8"/>
</dbReference>
<dbReference type="FunFam" id="1.10.220.10:FF:000010">
    <property type="entry name" value="Annexin"/>
    <property type="match status" value="1"/>
</dbReference>
<dbReference type="GO" id="GO:0005737">
    <property type="term" value="C:cytoplasm"/>
    <property type="evidence" value="ECO:0007669"/>
    <property type="project" value="TreeGrafter"/>
</dbReference>
<keyword evidence="4 6" id="KW-0041">Annexin</keyword>
<dbReference type="GO" id="GO:0001786">
    <property type="term" value="F:phosphatidylserine binding"/>
    <property type="evidence" value="ECO:0007669"/>
    <property type="project" value="TreeGrafter"/>
</dbReference>
<evidence type="ECO:0000313" key="8">
    <source>
        <dbReference type="EMBL" id="SSX31273.1"/>
    </source>
</evidence>
<sequence length="684" mass="77382">MSSADYYPFRCTPSVYPADPFDANEDAATLRKAMKGLGTDEKAIIEVLARRGIVQRIEIANAFKTQYGKDLQSNLKSELGGKFEDVILALMTPLPQFYAKELHDAVAGLGTDEEALIEILCTLSNYGIKTIAEFYEQMYNKSLEEDLKGDTSGAFKHLCVSLVQGNRDENTGVDEGAAQADAQALFEAGEGQWGTETSVFNQILVTRSYQQLRQIFVEYEKLAGHDIEKAIKREFTGNVEKGFLSIVKCVKSKVDYFAERLHDSMAGLGTKDKTLIRIVVSRSEIDLGDIKEAFQARYGKSLESWIKDDCKGDYRDALMTLSQSVRRQVKDGSSHSSSPPQFGGSHSSSPPQLGGSSPMQPGGQRNIPTVIPERPFNPTATCAILKTALQGVGRDSETIMKILANHTRDQRFELAATYKALYGKDLVQEIMREYDGKLQDVIQYLFWPTEKMYAREFREATRGFGTNEEALIEMCVSLDGQELRKISSAYQQMYEKKLEKDIRDDTSGFFQELLITLLEGRQPDTAPYPTQVPRNTAEALKNLNKWDNQKDTIRDIFCKRSFAELRQTFEEYEKLSGQKIETAIENNFKKDVKTTLLAIVKCARNRNEYFAETLSKAIPNVGVKHDILHRIIVGRCEIDLGNIKEVFYSKYNKSIDIWLKHILEGYYWDLMVQLAGYQPNFFTN</sequence>
<evidence type="ECO:0000256" key="1">
    <source>
        <dbReference type="ARBA" id="ARBA00007831"/>
    </source>
</evidence>
<evidence type="ECO:0000256" key="6">
    <source>
        <dbReference type="RuleBase" id="RU003540"/>
    </source>
</evidence>
<dbReference type="PANTHER" id="PTHR10502:SF233">
    <property type="entry name" value="ANNEXIN B9"/>
    <property type="match status" value="1"/>
</dbReference>
<dbReference type="FunFam" id="1.10.220.10:FF:000001">
    <property type="entry name" value="Annexin"/>
    <property type="match status" value="1"/>
</dbReference>
<dbReference type="InterPro" id="IPR037104">
    <property type="entry name" value="Annexin_sf"/>
</dbReference>
<dbReference type="PRINTS" id="PR00196">
    <property type="entry name" value="ANNEXIN"/>
</dbReference>
<protein>
    <recommendedName>
        <fullName evidence="6">Annexin</fullName>
    </recommendedName>
</protein>
<organism evidence="8">
    <name type="scientific">Culicoides sonorensis</name>
    <name type="common">Biting midge</name>
    <dbReference type="NCBI Taxonomy" id="179676"/>
    <lineage>
        <taxon>Eukaryota</taxon>
        <taxon>Metazoa</taxon>
        <taxon>Ecdysozoa</taxon>
        <taxon>Arthropoda</taxon>
        <taxon>Hexapoda</taxon>
        <taxon>Insecta</taxon>
        <taxon>Pterygota</taxon>
        <taxon>Neoptera</taxon>
        <taxon>Endopterygota</taxon>
        <taxon>Diptera</taxon>
        <taxon>Nematocera</taxon>
        <taxon>Chironomoidea</taxon>
        <taxon>Ceratopogonidae</taxon>
        <taxon>Ceratopogoninae</taxon>
        <taxon>Culicoides</taxon>
        <taxon>Monoculicoides</taxon>
    </lineage>
</organism>
<dbReference type="PROSITE" id="PS00223">
    <property type="entry name" value="ANNEXIN_1"/>
    <property type="match status" value="3"/>
</dbReference>
<dbReference type="Gene3D" id="1.10.220.10">
    <property type="entry name" value="Annexin"/>
    <property type="match status" value="8"/>
</dbReference>
<keyword evidence="3 6" id="KW-0106">Calcium</keyword>
<evidence type="ECO:0000256" key="7">
    <source>
        <dbReference type="SAM" id="MobiDB-lite"/>
    </source>
</evidence>
<proteinExistence type="inferred from homology"/>
<evidence type="ECO:0000256" key="2">
    <source>
        <dbReference type="ARBA" id="ARBA00022737"/>
    </source>
</evidence>
<dbReference type="VEuPathDB" id="VectorBase:CSON003482"/>
<evidence type="ECO:0000256" key="3">
    <source>
        <dbReference type="ARBA" id="ARBA00022837"/>
    </source>
</evidence>
<dbReference type="InterPro" id="IPR018502">
    <property type="entry name" value="Annexin_repeat"/>
</dbReference>
<dbReference type="GO" id="GO:0032509">
    <property type="term" value="P:endosome transport via multivesicular body sorting pathway"/>
    <property type="evidence" value="ECO:0007669"/>
    <property type="project" value="TreeGrafter"/>
</dbReference>
<dbReference type="GO" id="GO:0005509">
    <property type="term" value="F:calcium ion binding"/>
    <property type="evidence" value="ECO:0007669"/>
    <property type="project" value="InterPro"/>
</dbReference>
<dbReference type="Pfam" id="PF00191">
    <property type="entry name" value="Annexin"/>
    <property type="match status" value="8"/>
</dbReference>
<name>A0A336MR60_CULSO</name>
<dbReference type="GO" id="GO:0005544">
    <property type="term" value="F:calcium-dependent phospholipid binding"/>
    <property type="evidence" value="ECO:0007669"/>
    <property type="project" value="UniProtKB-KW"/>
</dbReference>
<keyword evidence="5 6" id="KW-0111">Calcium/phospholipid-binding</keyword>
<dbReference type="FunFam" id="1.10.220.10:FF:000002">
    <property type="entry name" value="Annexin"/>
    <property type="match status" value="1"/>
</dbReference>
<feature type="compositionally biased region" description="Low complexity" evidence="7">
    <location>
        <begin position="343"/>
        <end position="364"/>
    </location>
</feature>
<accession>A0A336MR60</accession>
<dbReference type="AlphaFoldDB" id="A0A336MR60"/>
<dbReference type="GO" id="GO:0005634">
    <property type="term" value="C:nucleus"/>
    <property type="evidence" value="ECO:0007669"/>
    <property type="project" value="TreeGrafter"/>
</dbReference>
<comment type="similarity">
    <text evidence="1 6">Belongs to the annexin family.</text>
</comment>
<reference evidence="8" key="1">
    <citation type="submission" date="2018-07" db="EMBL/GenBank/DDBJ databases">
        <authorList>
            <person name="Quirk P.G."/>
            <person name="Krulwich T.A."/>
        </authorList>
    </citation>
    <scope>NUCLEOTIDE SEQUENCE</scope>
</reference>
<dbReference type="SUPFAM" id="SSF47874">
    <property type="entry name" value="Annexin"/>
    <property type="match status" value="2"/>
</dbReference>
<dbReference type="FunFam" id="1.10.220.10:FF:000004">
    <property type="entry name" value="Annexin"/>
    <property type="match status" value="1"/>
</dbReference>
<dbReference type="InterPro" id="IPR001464">
    <property type="entry name" value="Annexin"/>
</dbReference>
<dbReference type="InterPro" id="IPR018252">
    <property type="entry name" value="Annexin_repeat_CS"/>
</dbReference>
<dbReference type="SMART" id="SM00335">
    <property type="entry name" value="ANX"/>
    <property type="match status" value="8"/>
</dbReference>
<feature type="region of interest" description="Disordered" evidence="7">
    <location>
        <begin position="325"/>
        <end position="372"/>
    </location>
</feature>
<dbReference type="GO" id="GO:0005886">
    <property type="term" value="C:plasma membrane"/>
    <property type="evidence" value="ECO:0007669"/>
    <property type="project" value="TreeGrafter"/>
</dbReference>
<dbReference type="EMBL" id="UFQT01001638">
    <property type="protein sequence ID" value="SSX31273.1"/>
    <property type="molecule type" value="Genomic_DNA"/>
</dbReference>
<evidence type="ECO:0000256" key="5">
    <source>
        <dbReference type="ARBA" id="ARBA00023302"/>
    </source>
</evidence>
<keyword evidence="2 6" id="KW-0677">Repeat</keyword>
<dbReference type="PANTHER" id="PTHR10502">
    <property type="entry name" value="ANNEXIN"/>
    <property type="match status" value="1"/>
</dbReference>
<gene>
    <name evidence="8" type="primary">CSON003482</name>
</gene>
<dbReference type="GO" id="GO:0012506">
    <property type="term" value="C:vesicle membrane"/>
    <property type="evidence" value="ECO:0007669"/>
    <property type="project" value="TreeGrafter"/>
</dbReference>
<comment type="domain">
    <text evidence="6">A pair of annexin repeats may form one binding site for calcium and phospholipid.</text>
</comment>